<name>A0ABP7VSS9_9FLAO</name>
<evidence type="ECO:0008006" key="3">
    <source>
        <dbReference type="Google" id="ProtNLM"/>
    </source>
</evidence>
<dbReference type="EMBL" id="BAABCT010000004">
    <property type="protein sequence ID" value="GAA4073598.1"/>
    <property type="molecule type" value="Genomic_DNA"/>
</dbReference>
<organism evidence="1 2">
    <name type="scientific">Flavobacterium cheonanense</name>
    <dbReference type="NCBI Taxonomy" id="706183"/>
    <lineage>
        <taxon>Bacteria</taxon>
        <taxon>Pseudomonadati</taxon>
        <taxon>Bacteroidota</taxon>
        <taxon>Flavobacteriia</taxon>
        <taxon>Flavobacteriales</taxon>
        <taxon>Flavobacteriaceae</taxon>
        <taxon>Flavobacterium</taxon>
    </lineage>
</organism>
<evidence type="ECO:0000313" key="1">
    <source>
        <dbReference type="EMBL" id="GAA4073598.1"/>
    </source>
</evidence>
<sequence>MKSKILLFSTALVLFFGCSSPSKNLKTSYSEINNEGMIVGTICIENKTYSGYTFVYTDDLPAVADYANQSNEITYKNSSGDFREKGKTYFLFSIVKPEGKYKFAKIKIYDNTRERQSEFVIPLNHKFVVEKGKTTYYGQLTINTQEKKYTVENNLDRDKEWFKKKAPQIQF</sequence>
<accession>A0ABP7VSS9</accession>
<gene>
    <name evidence="1" type="ORF">GCM10022389_18970</name>
</gene>
<dbReference type="PROSITE" id="PS51257">
    <property type="entry name" value="PROKAR_LIPOPROTEIN"/>
    <property type="match status" value="1"/>
</dbReference>
<evidence type="ECO:0000313" key="2">
    <source>
        <dbReference type="Proteomes" id="UP001500367"/>
    </source>
</evidence>
<dbReference type="RefSeq" id="WP_344816471.1">
    <property type="nucleotide sequence ID" value="NZ_BAABCT010000004.1"/>
</dbReference>
<reference evidence="2" key="1">
    <citation type="journal article" date="2019" name="Int. J. Syst. Evol. Microbiol.">
        <title>The Global Catalogue of Microorganisms (GCM) 10K type strain sequencing project: providing services to taxonomists for standard genome sequencing and annotation.</title>
        <authorList>
            <consortium name="The Broad Institute Genomics Platform"/>
            <consortium name="The Broad Institute Genome Sequencing Center for Infectious Disease"/>
            <person name="Wu L."/>
            <person name="Ma J."/>
        </authorList>
    </citation>
    <scope>NUCLEOTIDE SEQUENCE [LARGE SCALE GENOMIC DNA]</scope>
    <source>
        <strain evidence="2">JCM 17069</strain>
    </source>
</reference>
<protein>
    <recommendedName>
        <fullName evidence="3">Lipoprotein</fullName>
    </recommendedName>
</protein>
<keyword evidence="2" id="KW-1185">Reference proteome</keyword>
<comment type="caution">
    <text evidence="1">The sequence shown here is derived from an EMBL/GenBank/DDBJ whole genome shotgun (WGS) entry which is preliminary data.</text>
</comment>
<dbReference type="Proteomes" id="UP001500367">
    <property type="component" value="Unassembled WGS sequence"/>
</dbReference>
<proteinExistence type="predicted"/>